<keyword evidence="4" id="KW-1185">Reference proteome</keyword>
<feature type="region of interest" description="Disordered" evidence="1">
    <location>
        <begin position="405"/>
        <end position="431"/>
    </location>
</feature>
<dbReference type="CDD" id="cd00303">
    <property type="entry name" value="retropepsin_like"/>
    <property type="match status" value="1"/>
</dbReference>
<dbReference type="PANTHER" id="PTHR47331:SF5">
    <property type="entry name" value="RIBONUCLEASE H"/>
    <property type="match status" value="1"/>
</dbReference>
<dbReference type="Pfam" id="PF18701">
    <property type="entry name" value="DUF5641"/>
    <property type="match status" value="1"/>
</dbReference>
<dbReference type="InterPro" id="IPR008042">
    <property type="entry name" value="Retrotrans_Pao"/>
</dbReference>
<dbReference type="CDD" id="cd01644">
    <property type="entry name" value="RT_pepA17"/>
    <property type="match status" value="1"/>
</dbReference>
<dbReference type="InterPro" id="IPR005312">
    <property type="entry name" value="DUF1759"/>
</dbReference>
<comment type="caution">
    <text evidence="3">The sequence shown here is derived from an EMBL/GenBank/DDBJ whole genome shotgun (WGS) entry which is preliminary data.</text>
</comment>
<dbReference type="Gene3D" id="3.30.420.10">
    <property type="entry name" value="Ribonuclease H-like superfamily/Ribonuclease H"/>
    <property type="match status" value="1"/>
</dbReference>
<organism evidence="3 4">
    <name type="scientific">Macrosiphum euphorbiae</name>
    <name type="common">potato aphid</name>
    <dbReference type="NCBI Taxonomy" id="13131"/>
    <lineage>
        <taxon>Eukaryota</taxon>
        <taxon>Metazoa</taxon>
        <taxon>Ecdysozoa</taxon>
        <taxon>Arthropoda</taxon>
        <taxon>Hexapoda</taxon>
        <taxon>Insecta</taxon>
        <taxon>Pterygota</taxon>
        <taxon>Neoptera</taxon>
        <taxon>Paraneoptera</taxon>
        <taxon>Hemiptera</taxon>
        <taxon>Sternorrhyncha</taxon>
        <taxon>Aphidomorpha</taxon>
        <taxon>Aphidoidea</taxon>
        <taxon>Aphididae</taxon>
        <taxon>Macrosiphini</taxon>
        <taxon>Macrosiphum</taxon>
    </lineage>
</organism>
<evidence type="ECO:0000256" key="1">
    <source>
        <dbReference type="SAM" id="MobiDB-lite"/>
    </source>
</evidence>
<feature type="domain" description="Integrase catalytic" evidence="2">
    <location>
        <begin position="1421"/>
        <end position="1603"/>
    </location>
</feature>
<evidence type="ECO:0000259" key="2">
    <source>
        <dbReference type="PROSITE" id="PS50994"/>
    </source>
</evidence>
<gene>
    <name evidence="3" type="ORF">MEUPH1_LOCUS4413</name>
</gene>
<evidence type="ECO:0000313" key="4">
    <source>
        <dbReference type="Proteomes" id="UP001160148"/>
    </source>
</evidence>
<dbReference type="Gene3D" id="3.10.10.10">
    <property type="entry name" value="HIV Type 1 Reverse Transcriptase, subunit A, domain 1"/>
    <property type="match status" value="1"/>
</dbReference>
<protein>
    <recommendedName>
        <fullName evidence="2">Integrase catalytic domain-containing protein</fullName>
    </recommendedName>
</protein>
<dbReference type="InterPro" id="IPR021109">
    <property type="entry name" value="Peptidase_aspartic_dom_sf"/>
</dbReference>
<dbReference type="InterPro" id="IPR012337">
    <property type="entry name" value="RNaseH-like_sf"/>
</dbReference>
<feature type="compositionally biased region" description="Low complexity" evidence="1">
    <location>
        <begin position="421"/>
        <end position="431"/>
    </location>
</feature>
<dbReference type="InterPro" id="IPR040676">
    <property type="entry name" value="DUF5641"/>
</dbReference>
<dbReference type="PROSITE" id="PS50994">
    <property type="entry name" value="INTEGRASE"/>
    <property type="match status" value="1"/>
</dbReference>
<dbReference type="Pfam" id="PF03564">
    <property type="entry name" value="DUF1759"/>
    <property type="match status" value="1"/>
</dbReference>
<dbReference type="InterPro" id="IPR043128">
    <property type="entry name" value="Rev_trsase/Diguanyl_cyclase"/>
</dbReference>
<dbReference type="InterPro" id="IPR043502">
    <property type="entry name" value="DNA/RNA_pol_sf"/>
</dbReference>
<dbReference type="GO" id="GO:0015074">
    <property type="term" value="P:DNA integration"/>
    <property type="evidence" value="ECO:0007669"/>
    <property type="project" value="InterPro"/>
</dbReference>
<dbReference type="InterPro" id="IPR001584">
    <property type="entry name" value="Integrase_cat-core"/>
</dbReference>
<dbReference type="Gene3D" id="3.30.70.270">
    <property type="match status" value="1"/>
</dbReference>
<accession>A0AAV0VVQ5</accession>
<dbReference type="SUPFAM" id="SSF53098">
    <property type="entry name" value="Ribonuclease H-like"/>
    <property type="match status" value="1"/>
</dbReference>
<proteinExistence type="predicted"/>
<dbReference type="Pfam" id="PF05380">
    <property type="entry name" value="Peptidase_A17"/>
    <property type="match status" value="1"/>
</dbReference>
<evidence type="ECO:0000313" key="3">
    <source>
        <dbReference type="EMBL" id="CAI6347645.1"/>
    </source>
</evidence>
<dbReference type="SUPFAM" id="SSF56672">
    <property type="entry name" value="DNA/RNA polymerases"/>
    <property type="match status" value="1"/>
</dbReference>
<dbReference type="Proteomes" id="UP001160148">
    <property type="component" value="Unassembled WGS sequence"/>
</dbReference>
<name>A0AAV0VVQ5_9HEMI</name>
<sequence>MTAKAVNRKLKVIASELAALLSFSSQFDVSSGNINEVRARIESLPEVAERFELLQTELENLEEHVPDEQRVSERLTHKDLMFSVKASLMSLLESKQEKGSSAPSISEVTRLDGVSAMRLPPIDAPKFNGDWQMWTSFIDSFNAMFHKNKDLLPVQRLYYLKSCLQGQAREVISSIPTIGENYLQAYNTIVNRYENKGAIIQSHIRSLLDTPRVLTASATELQNLHHHIMSNVNALRAATQPVDSWDAWLVTLICSRMDSATVAEWQLHYNKKDLPSFTEIESFLFNRIAAYEAGEMNSHKGGSNPVPAKLIPSSFNKQKLSKFNDKKILFAKYNESKPKCISCNSEHYLFQCMKFKNLSVEERRDVVFKNRCCFNCLRSDHQVRQCRSSSCTQCGKRHNTLLHLSYGEQETDEPRNDDNQSDQGSSSASPNVVGCGMVNRTVHCKPTIQVILATVVVHVNDSSGNVMRCRAVLDSGSQLCFITNKLARRLGLQIVNNTVPITGIGQSRSSTSKCCLGTVQSRFVQTQFQVQLHVLPTITGDLPTQRFDTNQLNIPREIQSNLADPEYSKPGSVDMLLGAEIFFEILRQDKHFVSEHAAFQDTVFGWILVGKVLTQPSVLSLVRPVINQCSALSLFTSAVSRRLCEEEESVEQHFTQTTRRNERGQFVVRLPLKEHPLCIGNTSIIARKRVLNLEQKLIKDKGLSNEYDNFLMEYLKLGHMEKIGQFNETQSNGYYIPHHAVFKSTSTTTKLRVVFDASTIGSTGKSLNDLLMKGPVVQPTLYSTLLRFRVHQVALTADIEKMYRQILVHNDDCQLQKIVYRSRPTNELQEFMLKTVTYGTKTAPYLATRCLVQLGNTCTDPDLARIIQRDFYVDDLLTGADTEEQCYEIFQKLTSVLNGAQLPLRKWCSNSSTLLSLLPTTTDDNYIITLSESDSVSALGLQWQPSTDSFKFVMKPWTPPKRMTKRSLLSDINSIYDPIGLITPVLIKGKIFLQQLWSLKIDWDEVLSDDICSRWTTFYSSLHQLVELSVPRKVLLADVINLQIHGFCDASQLAFGACVYLRSVTRDGSVYVHLYTSKSRVAPLKATTIPRLELCGAVTSAELVLEVQAELRQLNVIVPPNNVFLWSDSTIVLAWIASTSLFQVYVSNRIARIRDLSTTRQWHHVPTNDNPADVISRGVDVRTITVSSLWWHGPSWLSQESIAWPDCPSLPTEMPEVKPVKFVLSASQAASPWLLESYSDWMKLLRISALVMRFISNCQIKAECKENRCVGFILSQELQVARNHWLRQAQAVAFPEDYSLLKNKQQVSRRSCLKQLSPFIDEAGLIRVGGRLMNASISSSMKHPIVLPSASQVTRLLFKYEHIRLLHVGPLALLSHINNYYWVIRGRCIARSTVSRCIQCFKTSPRFVSPFMAPLPRERVTIARPFARTGVDYCGPVMVRSGLRKVTPLKCYVCVFICLVTRAIHLELVASLSADDFLSTLSRFMARRGQCRELFSDNGTNFVGADRILRMHIQDCQKTTKVHNFLSSRGIDWHFIPPSAPHFGGIWEAAVKSAKKHLLRVSKGVMMTYDETTTLLCRIEAVLNSRPLTPLSSDPSDFTALTAGHFLIGGPLQLPPEPDCTGIPQNRLRRFQLMQAQAQNFWKRWSSEYLPQCQRRGKWTKLTRNIEVGDLAVLKNDNSPPLQWDLVRVTKVHPGPDGIVRAVTVQSSSGAEFKRPATKLAVLPTENDEVGEGQNMS</sequence>
<reference evidence="3 4" key="1">
    <citation type="submission" date="2023-01" db="EMBL/GenBank/DDBJ databases">
        <authorList>
            <person name="Whitehead M."/>
        </authorList>
    </citation>
    <scope>NUCLEOTIDE SEQUENCE [LARGE SCALE GENOMIC DNA]</scope>
</reference>
<dbReference type="InterPro" id="IPR036397">
    <property type="entry name" value="RNaseH_sf"/>
</dbReference>
<dbReference type="GO" id="GO:0071897">
    <property type="term" value="P:DNA biosynthetic process"/>
    <property type="evidence" value="ECO:0007669"/>
    <property type="project" value="UniProtKB-ARBA"/>
</dbReference>
<dbReference type="GO" id="GO:0042575">
    <property type="term" value="C:DNA polymerase complex"/>
    <property type="evidence" value="ECO:0007669"/>
    <property type="project" value="UniProtKB-ARBA"/>
</dbReference>
<dbReference type="Gene3D" id="2.40.70.10">
    <property type="entry name" value="Acid Proteases"/>
    <property type="match status" value="1"/>
</dbReference>
<dbReference type="EMBL" id="CARXXK010000001">
    <property type="protein sequence ID" value="CAI6347645.1"/>
    <property type="molecule type" value="Genomic_DNA"/>
</dbReference>
<dbReference type="GO" id="GO:0003676">
    <property type="term" value="F:nucleic acid binding"/>
    <property type="evidence" value="ECO:0007669"/>
    <property type="project" value="InterPro"/>
</dbReference>
<dbReference type="PANTHER" id="PTHR47331">
    <property type="entry name" value="PHD-TYPE DOMAIN-CONTAINING PROTEIN"/>
    <property type="match status" value="1"/>
</dbReference>